<feature type="transmembrane region" description="Helical" evidence="1">
    <location>
        <begin position="130"/>
        <end position="151"/>
    </location>
</feature>
<feature type="transmembrane region" description="Helical" evidence="1">
    <location>
        <begin position="341"/>
        <end position="359"/>
    </location>
</feature>
<comment type="caution">
    <text evidence="3">The sequence shown here is derived from an EMBL/GenBank/DDBJ whole genome shotgun (WGS) entry which is preliminary data.</text>
</comment>
<keyword evidence="1" id="KW-0812">Transmembrane</keyword>
<feature type="domain" description="Peptidase M56" evidence="2">
    <location>
        <begin position="11"/>
        <end position="330"/>
    </location>
</feature>
<dbReference type="OrthoDB" id="9762883at2"/>
<organism evidence="3 4">
    <name type="scientific">Clostridium oryzae</name>
    <dbReference type="NCBI Taxonomy" id="1450648"/>
    <lineage>
        <taxon>Bacteria</taxon>
        <taxon>Bacillati</taxon>
        <taxon>Bacillota</taxon>
        <taxon>Clostridia</taxon>
        <taxon>Eubacteriales</taxon>
        <taxon>Clostridiaceae</taxon>
        <taxon>Clostridium</taxon>
    </lineage>
</organism>
<feature type="transmembrane region" description="Helical" evidence="1">
    <location>
        <begin position="7"/>
        <end position="28"/>
    </location>
</feature>
<evidence type="ECO:0000259" key="2">
    <source>
        <dbReference type="Pfam" id="PF05569"/>
    </source>
</evidence>
<protein>
    <submittedName>
        <fullName evidence="3">Regulatory protein BlaR1</fullName>
    </submittedName>
</protein>
<name>A0A1V4I9N7_9CLOT</name>
<evidence type="ECO:0000313" key="3">
    <source>
        <dbReference type="EMBL" id="OPJ56666.1"/>
    </source>
</evidence>
<keyword evidence="1" id="KW-0472">Membrane</keyword>
<evidence type="ECO:0000256" key="1">
    <source>
        <dbReference type="SAM" id="Phobius"/>
    </source>
</evidence>
<feature type="transmembrane region" description="Helical" evidence="1">
    <location>
        <begin position="40"/>
        <end position="58"/>
    </location>
</feature>
<dbReference type="EMBL" id="MZGV01000092">
    <property type="protein sequence ID" value="OPJ56666.1"/>
    <property type="molecule type" value="Genomic_DNA"/>
</dbReference>
<dbReference type="STRING" id="1450648.CLORY_42190"/>
<reference evidence="3 4" key="1">
    <citation type="submission" date="2017-03" db="EMBL/GenBank/DDBJ databases">
        <title>Genome sequence of Clostridium oryzae DSM 28571.</title>
        <authorList>
            <person name="Poehlein A."/>
            <person name="Daniel R."/>
        </authorList>
    </citation>
    <scope>NUCLEOTIDE SEQUENCE [LARGE SCALE GENOMIC DNA]</scope>
    <source>
        <strain evidence="3 4">DSM 28571</strain>
    </source>
</reference>
<dbReference type="Gene3D" id="3.30.2010.10">
    <property type="entry name" value="Metalloproteases ('zincins'), catalytic domain"/>
    <property type="match status" value="1"/>
</dbReference>
<dbReference type="InterPro" id="IPR052173">
    <property type="entry name" value="Beta-lactam_resp_regulator"/>
</dbReference>
<gene>
    <name evidence="3" type="primary">blaR1_2</name>
    <name evidence="3" type="ORF">CLORY_42190</name>
</gene>
<dbReference type="Pfam" id="PF05569">
    <property type="entry name" value="Peptidase_M56"/>
    <property type="match status" value="1"/>
</dbReference>
<dbReference type="Proteomes" id="UP000190080">
    <property type="component" value="Unassembled WGS sequence"/>
</dbReference>
<evidence type="ECO:0000313" key="4">
    <source>
        <dbReference type="Proteomes" id="UP000190080"/>
    </source>
</evidence>
<dbReference type="RefSeq" id="WP_079428219.1">
    <property type="nucleotide sequence ID" value="NZ_MZGV01000092.1"/>
</dbReference>
<sequence length="628" mass="73173">MNIFIEMFKWVILSSCMGSVLIILILFFKKVLKNKINGNFHYYIWVLLFIRLLVPYVPHSSVSIFNLFSLVPKAYVDNYKQDFNNNNSTMDIKRVKMDGKASIDKKDKSSVINNKRKTVNSVHKGAYSSAIIYLMVFWSIMAAACLIYIIISNLRFSKRIRKDYWKNNNKNIEEVYDNCKAIMKVKRNIPIFITREVRSPAIWGAIYPKLLIPKTLLDKISDEELKYILLHELAHYKKKDIILDWLTVIIKAVHWFNPVIWYAFYHMRQDCETACDAFVMLHVEPDEQIGYGRTILHLIELNSLQKVTAGVAGILSTSSKFELKRRIVMISNFKKISYKQIVASILIIVFICITGLTGGQQVSASAITKLATTSIMPKDRDSVARLWAEALAQRNEAFRFAVLNTDLRNKEYKVYKNTYWVIGGSSPWVTSYSVKEKSKINDNTYKYEIDYILTDSTRTKYSSKEYIEMKYYGDRWLVSKHDKYNMLPKFKLIKRAKFKKVTLPKANELITTDREKTVKLWAEALKERDGAMRLPLLNGNLKKLECKKREDKGWVIGGSSPWVTDYTTKLDKKIDKSTYEYVIDYNLTDSTNEKYTSSEKVTIKKVGDNWLISKHDNYDYMPDVTPQK</sequence>
<keyword evidence="4" id="KW-1185">Reference proteome</keyword>
<dbReference type="InterPro" id="IPR008756">
    <property type="entry name" value="Peptidase_M56"/>
</dbReference>
<dbReference type="AlphaFoldDB" id="A0A1V4I9N7"/>
<dbReference type="CDD" id="cd07341">
    <property type="entry name" value="M56_BlaR1_MecR1_like"/>
    <property type="match status" value="1"/>
</dbReference>
<keyword evidence="1" id="KW-1133">Transmembrane helix</keyword>
<accession>A0A1V4I9N7</accession>
<proteinExistence type="predicted"/>
<dbReference type="PANTHER" id="PTHR34978">
    <property type="entry name" value="POSSIBLE SENSOR-TRANSDUCER PROTEIN BLAR"/>
    <property type="match status" value="1"/>
</dbReference>
<dbReference type="PANTHER" id="PTHR34978:SF3">
    <property type="entry name" value="SLR0241 PROTEIN"/>
    <property type="match status" value="1"/>
</dbReference>